<dbReference type="Pfam" id="PF00339">
    <property type="entry name" value="Arrestin_N"/>
    <property type="match status" value="1"/>
</dbReference>
<comment type="caution">
    <text evidence="5">The sequence shown here is derived from an EMBL/GenBank/DDBJ whole genome shotgun (WGS) entry which is preliminary data.</text>
</comment>
<evidence type="ECO:0000256" key="3">
    <source>
        <dbReference type="SAM" id="MobiDB-lite"/>
    </source>
</evidence>
<dbReference type="Gene3D" id="2.60.40.640">
    <property type="match status" value="2"/>
</dbReference>
<feature type="domain" description="Arrestin C-terminal-like" evidence="4">
    <location>
        <begin position="179"/>
        <end position="315"/>
    </location>
</feature>
<reference evidence="5" key="1">
    <citation type="submission" date="2021-03" db="EMBL/GenBank/DDBJ databases">
        <title>Chromosome level genome of the anhydrobiotic midge Polypedilum vanderplanki.</title>
        <authorList>
            <person name="Yoshida Y."/>
            <person name="Kikawada T."/>
            <person name="Gusev O."/>
        </authorList>
    </citation>
    <scope>NUCLEOTIDE SEQUENCE</scope>
    <source>
        <strain evidence="5">NIAS01</strain>
        <tissue evidence="5">Whole body or cell culture</tissue>
    </source>
</reference>
<dbReference type="InterPro" id="IPR014756">
    <property type="entry name" value="Ig_E-set"/>
</dbReference>
<name>A0A9J6CJY8_POLVA</name>
<organism evidence="5 6">
    <name type="scientific">Polypedilum vanderplanki</name>
    <name type="common">Sleeping chironomid midge</name>
    <dbReference type="NCBI Taxonomy" id="319348"/>
    <lineage>
        <taxon>Eukaryota</taxon>
        <taxon>Metazoa</taxon>
        <taxon>Ecdysozoa</taxon>
        <taxon>Arthropoda</taxon>
        <taxon>Hexapoda</taxon>
        <taxon>Insecta</taxon>
        <taxon>Pterygota</taxon>
        <taxon>Neoptera</taxon>
        <taxon>Endopterygota</taxon>
        <taxon>Diptera</taxon>
        <taxon>Nematocera</taxon>
        <taxon>Chironomoidea</taxon>
        <taxon>Chironomidae</taxon>
        <taxon>Chironominae</taxon>
        <taxon>Polypedilum</taxon>
        <taxon>Polypedilum</taxon>
    </lineage>
</organism>
<dbReference type="InterPro" id="IPR011021">
    <property type="entry name" value="Arrestin-like_N"/>
</dbReference>
<keyword evidence="2" id="KW-0716">Sensory transduction</keyword>
<proteinExistence type="inferred from homology"/>
<evidence type="ECO:0000259" key="4">
    <source>
        <dbReference type="SMART" id="SM01017"/>
    </source>
</evidence>
<accession>A0A9J6CJY8</accession>
<protein>
    <recommendedName>
        <fullName evidence="4">Arrestin C-terminal-like domain-containing protein</fullName>
    </recommendedName>
</protein>
<feature type="compositionally biased region" description="Polar residues" evidence="3">
    <location>
        <begin position="379"/>
        <end position="403"/>
    </location>
</feature>
<dbReference type="AlphaFoldDB" id="A0A9J6CJY8"/>
<dbReference type="InterPro" id="IPR014752">
    <property type="entry name" value="Arrestin-like_C"/>
</dbReference>
<dbReference type="InterPro" id="IPR050357">
    <property type="entry name" value="Arrestin_domain-protein"/>
</dbReference>
<dbReference type="InterPro" id="IPR011022">
    <property type="entry name" value="Arrestin_C-like"/>
</dbReference>
<dbReference type="GO" id="GO:0005737">
    <property type="term" value="C:cytoplasm"/>
    <property type="evidence" value="ECO:0007669"/>
    <property type="project" value="TreeGrafter"/>
</dbReference>
<evidence type="ECO:0000313" key="6">
    <source>
        <dbReference type="Proteomes" id="UP001107558"/>
    </source>
</evidence>
<dbReference type="PANTHER" id="PTHR11188:SF17">
    <property type="entry name" value="FI21816P1"/>
    <property type="match status" value="1"/>
</dbReference>
<dbReference type="PANTHER" id="PTHR11188">
    <property type="entry name" value="ARRESTIN DOMAIN CONTAINING PROTEIN"/>
    <property type="match status" value="1"/>
</dbReference>
<evidence type="ECO:0000313" key="5">
    <source>
        <dbReference type="EMBL" id="KAG5682545.1"/>
    </source>
</evidence>
<evidence type="ECO:0000256" key="1">
    <source>
        <dbReference type="ARBA" id="ARBA00005298"/>
    </source>
</evidence>
<dbReference type="EMBL" id="JADBJN010000001">
    <property type="protein sequence ID" value="KAG5682545.1"/>
    <property type="molecule type" value="Genomic_DNA"/>
</dbReference>
<dbReference type="SMART" id="SM01017">
    <property type="entry name" value="Arrestin_C"/>
    <property type="match status" value="1"/>
</dbReference>
<dbReference type="SUPFAM" id="SSF81296">
    <property type="entry name" value="E set domains"/>
    <property type="match status" value="2"/>
</dbReference>
<comment type="similarity">
    <text evidence="1">Belongs to the arrestin family.</text>
</comment>
<dbReference type="OrthoDB" id="7785529at2759"/>
<dbReference type="Pfam" id="PF02752">
    <property type="entry name" value="Arrestin_C"/>
    <property type="match status" value="1"/>
</dbReference>
<keyword evidence="6" id="KW-1185">Reference proteome</keyword>
<dbReference type="GO" id="GO:0015031">
    <property type="term" value="P:protein transport"/>
    <property type="evidence" value="ECO:0007669"/>
    <property type="project" value="TreeGrafter"/>
</dbReference>
<sequence>MQCNLHFVNSFVNFVNRERVCSPGDNVKVTIDFHFKQPTKIEEVHLNVIGIAKTKFMKQTPAGNGKLLSDSCELLNKRIEVFKDAQLSSGLHKFRSSFFLPQNLPSSFKFRNNATSRLMRWKKTGCMINYKIQIVVLRPNSPVKRYEFPFEVIRSIDLNEFVPNLLKPREIKLSNMNGIAKDFSLTASIPQRGYVPGDDIVVSLNVVNNSEVLIKEIDVLLIKKIVLACVINKDPIEKDEEEWIVTEAVVNENDEIRPNESKLIKKVIKVPKLQPIIDNCDLIQVCYRLWIRVKTNEIGKRETLVIPIVIGTIGFKNENNISVNGDDKENIAKKKPNLSLNFENIKNNNSTDVCTCTCSCSHCSKIKVIDGMDLKSPESGLSTPNIPETPMSPTTSMSFCNNDETIEEQEIK</sequence>
<evidence type="ECO:0000256" key="2">
    <source>
        <dbReference type="ARBA" id="ARBA00022606"/>
    </source>
</evidence>
<dbReference type="Proteomes" id="UP001107558">
    <property type="component" value="Chromosome 1"/>
</dbReference>
<feature type="region of interest" description="Disordered" evidence="3">
    <location>
        <begin position="375"/>
        <end position="412"/>
    </location>
</feature>
<gene>
    <name evidence="5" type="ORF">PVAND_011892</name>
</gene>